<evidence type="ECO:0000313" key="1">
    <source>
        <dbReference type="EMBL" id="QQP52975.1"/>
    </source>
</evidence>
<sequence length="58" mass="6735">YIFCTKIAINIYCDGQDIVDVKLVLTRERSIREEGKKVSNFESGRQENNNNKIFYSSS</sequence>
<dbReference type="Proteomes" id="UP000595437">
    <property type="component" value="Chromosome 3"/>
</dbReference>
<protein>
    <submittedName>
        <fullName evidence="1">Uncharacterized protein</fullName>
    </submittedName>
</protein>
<accession>A0A7T8KBS4</accession>
<proteinExistence type="predicted"/>
<dbReference type="AlphaFoldDB" id="A0A7T8KBS4"/>
<dbReference type="EMBL" id="CP045892">
    <property type="protein sequence ID" value="QQP52975.1"/>
    <property type="molecule type" value="Genomic_DNA"/>
</dbReference>
<reference evidence="2" key="1">
    <citation type="submission" date="2021-01" db="EMBL/GenBank/DDBJ databases">
        <title>Caligus Genome Assembly.</title>
        <authorList>
            <person name="Gallardo-Escarate C."/>
        </authorList>
    </citation>
    <scope>NUCLEOTIDE SEQUENCE [LARGE SCALE GENOMIC DNA]</scope>
</reference>
<feature type="non-terminal residue" evidence="1">
    <location>
        <position position="1"/>
    </location>
</feature>
<name>A0A7T8KBS4_CALRO</name>
<keyword evidence="2" id="KW-1185">Reference proteome</keyword>
<evidence type="ECO:0000313" key="2">
    <source>
        <dbReference type="Proteomes" id="UP000595437"/>
    </source>
</evidence>
<gene>
    <name evidence="1" type="ORF">FKW44_005288</name>
</gene>
<organism evidence="1 2">
    <name type="scientific">Caligus rogercresseyi</name>
    <name type="common">Sea louse</name>
    <dbReference type="NCBI Taxonomy" id="217165"/>
    <lineage>
        <taxon>Eukaryota</taxon>
        <taxon>Metazoa</taxon>
        <taxon>Ecdysozoa</taxon>
        <taxon>Arthropoda</taxon>
        <taxon>Crustacea</taxon>
        <taxon>Multicrustacea</taxon>
        <taxon>Hexanauplia</taxon>
        <taxon>Copepoda</taxon>
        <taxon>Siphonostomatoida</taxon>
        <taxon>Caligidae</taxon>
        <taxon>Caligus</taxon>
    </lineage>
</organism>